<dbReference type="EMBL" id="AP005444">
    <property type="protein sequence ID" value="BAD31384.1"/>
    <property type="molecule type" value="Genomic_DNA"/>
</dbReference>
<evidence type="ECO:0000313" key="3">
    <source>
        <dbReference type="EMBL" id="BAD31384.1"/>
    </source>
</evidence>
<sequence>MATYLSLARRQALSLARAGKPALTHRRDDSLSLSPEKTMKRKEKKREGKRARRELRKNNGYGVQTEKRGARHLRGMAHI</sequence>
<dbReference type="EMBL" id="AP006159">
    <property type="protein sequence ID" value="BAC84708.1"/>
    <property type="molecule type" value="Genomic_DNA"/>
</dbReference>
<reference evidence="4" key="4">
    <citation type="journal article" date="2008" name="Nucleic Acids Res.">
        <title>The rice annotation project database (RAP-DB): 2008 update.</title>
        <authorList>
            <consortium name="The rice annotation project (RAP)"/>
        </authorList>
    </citation>
    <scope>GENOME REANNOTATION</scope>
    <source>
        <strain evidence="4">cv. Nipponbare</strain>
    </source>
</reference>
<feature type="region of interest" description="Disordered" evidence="1">
    <location>
        <begin position="18"/>
        <end position="79"/>
    </location>
</feature>
<feature type="compositionally biased region" description="Basic residues" evidence="1">
    <location>
        <begin position="69"/>
        <end position="79"/>
    </location>
</feature>
<dbReference type="AlphaFoldDB" id="Q6YT84"/>
<feature type="compositionally biased region" description="Basic residues" evidence="1">
    <location>
        <begin position="39"/>
        <end position="55"/>
    </location>
</feature>
<evidence type="ECO:0000313" key="4">
    <source>
        <dbReference type="Proteomes" id="UP000000763"/>
    </source>
</evidence>
<evidence type="ECO:0000256" key="1">
    <source>
        <dbReference type="SAM" id="MobiDB-lite"/>
    </source>
</evidence>
<name>Q6YT84_ORYSJ</name>
<accession>Q6YT84</accession>
<proteinExistence type="predicted"/>
<reference evidence="4" key="3">
    <citation type="journal article" date="2005" name="Nature">
        <title>The map-based sequence of the rice genome.</title>
        <authorList>
            <consortium name="International rice genome sequencing project (IRGSP)"/>
            <person name="Matsumoto T."/>
            <person name="Wu J."/>
            <person name="Kanamori H."/>
            <person name="Katayose Y."/>
            <person name="Fujisawa M."/>
            <person name="Namiki N."/>
            <person name="Mizuno H."/>
            <person name="Yamamoto K."/>
            <person name="Antonio B.A."/>
            <person name="Baba T."/>
            <person name="Sakata K."/>
            <person name="Nagamura Y."/>
            <person name="Aoki H."/>
            <person name="Arikawa K."/>
            <person name="Arita K."/>
            <person name="Bito T."/>
            <person name="Chiden Y."/>
            <person name="Fujitsuka N."/>
            <person name="Fukunaka R."/>
            <person name="Hamada M."/>
            <person name="Harada C."/>
            <person name="Hayashi A."/>
            <person name="Hijishita S."/>
            <person name="Honda M."/>
            <person name="Hosokawa S."/>
            <person name="Ichikawa Y."/>
            <person name="Idonuma A."/>
            <person name="Iijima M."/>
            <person name="Ikeda M."/>
            <person name="Ikeno M."/>
            <person name="Ito K."/>
            <person name="Ito S."/>
            <person name="Ito T."/>
            <person name="Ito Y."/>
            <person name="Ito Y."/>
            <person name="Iwabuchi A."/>
            <person name="Kamiya K."/>
            <person name="Karasawa W."/>
            <person name="Kurita K."/>
            <person name="Katagiri S."/>
            <person name="Kikuta A."/>
            <person name="Kobayashi H."/>
            <person name="Kobayashi N."/>
            <person name="Machita K."/>
            <person name="Maehara T."/>
            <person name="Masukawa M."/>
            <person name="Mizubayashi T."/>
            <person name="Mukai Y."/>
            <person name="Nagasaki H."/>
            <person name="Nagata Y."/>
            <person name="Naito S."/>
            <person name="Nakashima M."/>
            <person name="Nakama Y."/>
            <person name="Nakamichi Y."/>
            <person name="Nakamura M."/>
            <person name="Meguro A."/>
            <person name="Negishi M."/>
            <person name="Ohta I."/>
            <person name="Ohta T."/>
            <person name="Okamoto M."/>
            <person name="Ono N."/>
            <person name="Saji S."/>
            <person name="Sakaguchi M."/>
            <person name="Sakai K."/>
            <person name="Shibata M."/>
            <person name="Shimokawa T."/>
            <person name="Song J."/>
            <person name="Takazaki Y."/>
            <person name="Terasawa K."/>
            <person name="Tsugane M."/>
            <person name="Tsuji K."/>
            <person name="Ueda S."/>
            <person name="Waki K."/>
            <person name="Yamagata H."/>
            <person name="Yamamoto M."/>
            <person name="Yamamoto S."/>
            <person name="Yamane H."/>
            <person name="Yoshiki S."/>
            <person name="Yoshihara R."/>
            <person name="Yukawa K."/>
            <person name="Zhong H."/>
            <person name="Yano M."/>
            <person name="Yuan Q."/>
            <person name="Ouyang S."/>
            <person name="Liu J."/>
            <person name="Jones K.M."/>
            <person name="Gansberger K."/>
            <person name="Moffat K."/>
            <person name="Hill J."/>
            <person name="Bera J."/>
            <person name="Fadrosh D."/>
            <person name="Jin S."/>
            <person name="Johri S."/>
            <person name="Kim M."/>
            <person name="Overton L."/>
            <person name="Reardon M."/>
            <person name="Tsitrin T."/>
            <person name="Vuong H."/>
            <person name="Weaver B."/>
            <person name="Ciecko A."/>
            <person name="Tallon L."/>
            <person name="Jackson J."/>
            <person name="Pai G."/>
            <person name="Aken S.V."/>
            <person name="Utterback T."/>
            <person name="Reidmuller S."/>
            <person name="Feldblyum T."/>
            <person name="Hsiao J."/>
            <person name="Zismann V."/>
            <person name="Iobst S."/>
            <person name="de Vazeille A.R."/>
            <person name="Buell C.R."/>
            <person name="Ying K."/>
            <person name="Li Y."/>
            <person name="Lu T."/>
            <person name="Huang Y."/>
            <person name="Zhao Q."/>
            <person name="Feng Q."/>
            <person name="Zhang L."/>
            <person name="Zhu J."/>
            <person name="Weng Q."/>
            <person name="Mu J."/>
            <person name="Lu Y."/>
            <person name="Fan D."/>
            <person name="Liu Y."/>
            <person name="Guan J."/>
            <person name="Zhang Y."/>
            <person name="Yu S."/>
            <person name="Liu X."/>
            <person name="Zhang Y."/>
            <person name="Hong G."/>
            <person name="Han B."/>
            <person name="Choisne N."/>
            <person name="Demange N."/>
            <person name="Orjeda G."/>
            <person name="Samain S."/>
            <person name="Cattolico L."/>
            <person name="Pelletier E."/>
            <person name="Couloux A."/>
            <person name="Segurens B."/>
            <person name="Wincker P."/>
            <person name="D'Hont A."/>
            <person name="Scarpelli C."/>
            <person name="Weissenbach J."/>
            <person name="Salanoubat M."/>
            <person name="Quetier F."/>
            <person name="Yu Y."/>
            <person name="Kim H.R."/>
            <person name="Rambo T."/>
            <person name="Currie J."/>
            <person name="Collura K."/>
            <person name="Luo M."/>
            <person name="Yang T."/>
            <person name="Ammiraju J.S.S."/>
            <person name="Engler F."/>
            <person name="Soderlund C."/>
            <person name="Wing R.A."/>
            <person name="Palmer L.E."/>
            <person name="de la Bastide M."/>
            <person name="Spiegel L."/>
            <person name="Nascimento L."/>
            <person name="Zutavern T."/>
            <person name="O'Shaughnessy A."/>
            <person name="Dike S."/>
            <person name="Dedhia N."/>
            <person name="Preston R."/>
            <person name="Balija V."/>
            <person name="McCombie W.R."/>
            <person name="Chow T."/>
            <person name="Chen H."/>
            <person name="Chung M."/>
            <person name="Chen C."/>
            <person name="Shaw J."/>
            <person name="Wu H."/>
            <person name="Hsiao K."/>
            <person name="Chao Y."/>
            <person name="Chu M."/>
            <person name="Cheng C."/>
            <person name="Hour A."/>
            <person name="Lee P."/>
            <person name="Lin S."/>
            <person name="Lin Y."/>
            <person name="Liou J."/>
            <person name="Liu S."/>
            <person name="Hsing Y."/>
            <person name="Raghuvanshi S."/>
            <person name="Mohanty A."/>
            <person name="Bharti A.K."/>
            <person name="Gaur A."/>
            <person name="Gupta V."/>
            <person name="Kumar D."/>
            <person name="Ravi V."/>
            <person name="Vij S."/>
            <person name="Kapur A."/>
            <person name="Khurana P."/>
            <person name="Khurana P."/>
            <person name="Khurana J.P."/>
            <person name="Tyagi A.K."/>
            <person name="Gaikwad K."/>
            <person name="Singh A."/>
            <person name="Dalal V."/>
            <person name="Srivastava S."/>
            <person name="Dixit A."/>
            <person name="Pal A.K."/>
            <person name="Ghazi I.A."/>
            <person name="Yadav M."/>
            <person name="Pandit A."/>
            <person name="Bhargava A."/>
            <person name="Sureshbabu K."/>
            <person name="Batra K."/>
            <person name="Sharma T.R."/>
            <person name="Mohapatra T."/>
            <person name="Singh N.K."/>
            <person name="Messing J."/>
            <person name="Nelson A.B."/>
            <person name="Fuks G."/>
            <person name="Kavchok S."/>
            <person name="Keizer G."/>
            <person name="Linton E."/>
            <person name="Llaca V."/>
            <person name="Song R."/>
            <person name="Tanyolac B."/>
            <person name="Young S."/>
            <person name="Ho-Il K."/>
            <person name="Hahn J.H."/>
            <person name="Sangsakoo G."/>
            <person name="Vanavichit A."/>
            <person name="de Mattos Luiz.A.T."/>
            <person name="Zimmer P.D."/>
            <person name="Malone G."/>
            <person name="Dellagostin O."/>
            <person name="de Oliveira A.C."/>
            <person name="Bevan M."/>
            <person name="Bancroft I."/>
            <person name="Minx P."/>
            <person name="Cordum H."/>
            <person name="Wilson R."/>
            <person name="Cheng Z."/>
            <person name="Jin W."/>
            <person name="Jiang J."/>
            <person name="Leong S.A."/>
            <person name="Iwama H."/>
            <person name="Gojobori T."/>
            <person name="Itoh T."/>
            <person name="Niimura Y."/>
            <person name="Fujii Y."/>
            <person name="Habara T."/>
            <person name="Sakai H."/>
            <person name="Sato Y."/>
            <person name="Wilson G."/>
            <person name="Kumar K."/>
            <person name="McCouch S."/>
            <person name="Juretic N."/>
            <person name="Hoen D."/>
            <person name="Wright S."/>
            <person name="Bruskiewich R."/>
            <person name="Bureau T."/>
            <person name="Miyao A."/>
            <person name="Hirochika H."/>
            <person name="Nishikawa T."/>
            <person name="Kadowaki K."/>
            <person name="Sugiura M."/>
            <person name="Burr B."/>
            <person name="Sasaki T."/>
        </authorList>
    </citation>
    <scope>NUCLEOTIDE SEQUENCE [LARGE SCALE GENOMIC DNA]</scope>
    <source>
        <strain evidence="4">cv. Nipponbare</strain>
    </source>
</reference>
<reference evidence="2" key="2">
    <citation type="submission" date="2003-01" db="EMBL/GenBank/DDBJ databases">
        <title>Oryza sativa nipponbare(GA3) genomic DNA, chromosome 7, BAC clone:B1157F01.</title>
        <authorList>
            <person name="Sasaki T."/>
            <person name="Matsumoto T."/>
            <person name="Katayose Y."/>
        </authorList>
    </citation>
    <scope>NUCLEOTIDE SEQUENCE</scope>
</reference>
<reference evidence="3" key="1">
    <citation type="submission" date="2002-06" db="EMBL/GenBank/DDBJ databases">
        <title>Oryza sativa nipponbare(GA3) genomic DNA, chromosome 7, PAC clone:P0011H01.</title>
        <authorList>
            <person name="Sasaki T."/>
            <person name="Matsumoto T."/>
            <person name="Katayose Y."/>
        </authorList>
    </citation>
    <scope>NUCLEOTIDE SEQUENCE</scope>
</reference>
<organism evidence="2 4">
    <name type="scientific">Oryza sativa subsp. japonica</name>
    <name type="common">Rice</name>
    <dbReference type="NCBI Taxonomy" id="39947"/>
    <lineage>
        <taxon>Eukaryota</taxon>
        <taxon>Viridiplantae</taxon>
        <taxon>Streptophyta</taxon>
        <taxon>Embryophyta</taxon>
        <taxon>Tracheophyta</taxon>
        <taxon>Spermatophyta</taxon>
        <taxon>Magnoliopsida</taxon>
        <taxon>Liliopsida</taxon>
        <taxon>Poales</taxon>
        <taxon>Poaceae</taxon>
        <taxon>BOP clade</taxon>
        <taxon>Oryzoideae</taxon>
        <taxon>Oryzeae</taxon>
        <taxon>Oryzinae</taxon>
        <taxon>Oryza</taxon>
        <taxon>Oryza sativa</taxon>
    </lineage>
</organism>
<dbReference type="Proteomes" id="UP000000763">
    <property type="component" value="Chromosome 7"/>
</dbReference>
<gene>
    <name evidence="2" type="ORF">B1157F01.39</name>
    <name evidence="3" type="ORF">P0011H01.1</name>
</gene>
<protein>
    <submittedName>
        <fullName evidence="2">Uncharacterized protein</fullName>
    </submittedName>
</protein>
<evidence type="ECO:0000313" key="2">
    <source>
        <dbReference type="EMBL" id="BAC84708.1"/>
    </source>
</evidence>